<feature type="non-terminal residue" evidence="1">
    <location>
        <position position="1"/>
    </location>
</feature>
<comment type="caution">
    <text evidence="1">The sequence shown here is derived from an EMBL/GenBank/DDBJ whole genome shotgun (WGS) entry which is preliminary data.</text>
</comment>
<proteinExistence type="predicted"/>
<organism evidence="1 2">
    <name type="scientific">Acaulospora colombiana</name>
    <dbReference type="NCBI Taxonomy" id="27376"/>
    <lineage>
        <taxon>Eukaryota</taxon>
        <taxon>Fungi</taxon>
        <taxon>Fungi incertae sedis</taxon>
        <taxon>Mucoromycota</taxon>
        <taxon>Glomeromycotina</taxon>
        <taxon>Glomeromycetes</taxon>
        <taxon>Diversisporales</taxon>
        <taxon>Acaulosporaceae</taxon>
        <taxon>Acaulospora</taxon>
    </lineage>
</organism>
<evidence type="ECO:0000313" key="2">
    <source>
        <dbReference type="Proteomes" id="UP000789525"/>
    </source>
</evidence>
<evidence type="ECO:0000313" key="1">
    <source>
        <dbReference type="EMBL" id="CAG8762546.1"/>
    </source>
</evidence>
<gene>
    <name evidence="1" type="ORF">ACOLOM_LOCUS13276</name>
</gene>
<dbReference type="EMBL" id="CAJVPT010059759">
    <property type="protein sequence ID" value="CAG8762546.1"/>
    <property type="molecule type" value="Genomic_DNA"/>
</dbReference>
<keyword evidence="2" id="KW-1185">Reference proteome</keyword>
<dbReference type="Proteomes" id="UP000789525">
    <property type="component" value="Unassembled WGS sequence"/>
</dbReference>
<reference evidence="1" key="1">
    <citation type="submission" date="2021-06" db="EMBL/GenBank/DDBJ databases">
        <authorList>
            <person name="Kallberg Y."/>
            <person name="Tangrot J."/>
            <person name="Rosling A."/>
        </authorList>
    </citation>
    <scope>NUCLEOTIDE SEQUENCE</scope>
    <source>
        <strain evidence="1">CL356</strain>
    </source>
</reference>
<accession>A0ACA9QS70</accession>
<name>A0ACA9QS70_9GLOM</name>
<sequence length="52" mass="5398">RRVTGSSASIDTLLDSHLISGDGSRGLLFEESVARAIPAKLVKKVDSQATGS</sequence>
<protein>
    <submittedName>
        <fullName evidence="1">930_t:CDS:1</fullName>
    </submittedName>
</protein>